<dbReference type="Gene3D" id="3.40.30.10">
    <property type="entry name" value="Glutaredoxin"/>
    <property type="match status" value="1"/>
</dbReference>
<dbReference type="OMA" id="ILIRHQW"/>
<dbReference type="PANTHER" id="PTHR23322:SF93">
    <property type="entry name" value="UBX DOMAIN-CONTAINING PROTEIN 8"/>
    <property type="match status" value="1"/>
</dbReference>
<dbReference type="InterPro" id="IPR001012">
    <property type="entry name" value="UBX_dom"/>
</dbReference>
<accession>A0A0A1U3Z0</accession>
<dbReference type="EMBL" id="KB206684">
    <property type="protein sequence ID" value="ELP88958.1"/>
    <property type="molecule type" value="Genomic_DNA"/>
</dbReference>
<dbReference type="Gene3D" id="3.10.20.90">
    <property type="entry name" value="Phosphatidylinositol 3-kinase Catalytic Subunit, Chain A, domain 1"/>
    <property type="match status" value="1"/>
</dbReference>
<dbReference type="SMART" id="SM00166">
    <property type="entry name" value="UBX"/>
    <property type="match status" value="1"/>
</dbReference>
<evidence type="ECO:0000313" key="4">
    <source>
        <dbReference type="Proteomes" id="UP000014680"/>
    </source>
</evidence>
<dbReference type="GeneID" id="14887995"/>
<name>A0A0A1U3Z0_ENTIV</name>
<sequence length="320" mass="37310">MIKTLSNFFTFFQSSQLSHDLDTYSQDLVNLFTNYTNSFTQMFKQSMDNCKLLLIFHHSPRNPQSSQMLIQLLQNLEIVESINKNYYFYVSNVNTITGRKLEELHAISEFPSVSVVFPFNSSTGQLLTVLPYSSITANELNKISYQYNPLFVEIIQRKNEETQRQREREEQEAEYQKALLLAKQQEELKAQENEKKRKELEESQKSSEIAKQNEIQSQLLKTKMKDDMLSKKAFFEKLAEPTGLNVSSVMVRFPNGTKVKRVFNKSDKIQLLYDWVDSNQSATRDYSLIKTLTKHKLLDKSKTFDDEQLCPSAMLVLEIN</sequence>
<dbReference type="SUPFAM" id="SSF54236">
    <property type="entry name" value="Ubiquitin-like"/>
    <property type="match status" value="1"/>
</dbReference>
<organism evidence="3 4">
    <name type="scientific">Entamoeba invadens IP1</name>
    <dbReference type="NCBI Taxonomy" id="370355"/>
    <lineage>
        <taxon>Eukaryota</taxon>
        <taxon>Amoebozoa</taxon>
        <taxon>Evosea</taxon>
        <taxon>Archamoebae</taxon>
        <taxon>Mastigamoebida</taxon>
        <taxon>Entamoebidae</taxon>
        <taxon>Entamoeba</taxon>
    </lineage>
</organism>
<feature type="region of interest" description="Disordered" evidence="1">
    <location>
        <begin position="190"/>
        <end position="212"/>
    </location>
</feature>
<feature type="compositionally biased region" description="Basic and acidic residues" evidence="1">
    <location>
        <begin position="190"/>
        <end position="205"/>
    </location>
</feature>
<dbReference type="KEGG" id="eiv:EIN_491270"/>
<feature type="domain" description="UBX" evidence="2">
    <location>
        <begin position="242"/>
        <end position="317"/>
    </location>
</feature>
<protein>
    <recommendedName>
        <fullName evidence="2">UBX domain-containing protein</fullName>
    </recommendedName>
</protein>
<evidence type="ECO:0000259" key="2">
    <source>
        <dbReference type="PROSITE" id="PS50033"/>
    </source>
</evidence>
<proteinExistence type="predicted"/>
<dbReference type="PANTHER" id="PTHR23322">
    <property type="entry name" value="FAS-ASSOCIATED PROTEIN"/>
    <property type="match status" value="1"/>
</dbReference>
<dbReference type="VEuPathDB" id="AmoebaDB:EIN_491270"/>
<dbReference type="CDD" id="cd01767">
    <property type="entry name" value="UBX"/>
    <property type="match status" value="1"/>
</dbReference>
<dbReference type="InterPro" id="IPR050730">
    <property type="entry name" value="UBX_domain-protein"/>
</dbReference>
<dbReference type="Pfam" id="PF00789">
    <property type="entry name" value="UBX"/>
    <property type="match status" value="1"/>
</dbReference>
<reference evidence="3 4" key="1">
    <citation type="submission" date="2012-10" db="EMBL/GenBank/DDBJ databases">
        <authorList>
            <person name="Zafar N."/>
            <person name="Inman J."/>
            <person name="Hall N."/>
            <person name="Lorenzi H."/>
            <person name="Caler E."/>
        </authorList>
    </citation>
    <scope>NUCLEOTIDE SEQUENCE [LARGE SCALE GENOMIC DNA]</scope>
    <source>
        <strain evidence="3 4">IP1</strain>
    </source>
</reference>
<dbReference type="PROSITE" id="PS50033">
    <property type="entry name" value="UBX"/>
    <property type="match status" value="1"/>
</dbReference>
<dbReference type="GO" id="GO:0043130">
    <property type="term" value="F:ubiquitin binding"/>
    <property type="evidence" value="ECO:0007669"/>
    <property type="project" value="TreeGrafter"/>
</dbReference>
<dbReference type="AlphaFoldDB" id="A0A0A1U3Z0"/>
<dbReference type="Proteomes" id="UP000014680">
    <property type="component" value="Unassembled WGS sequence"/>
</dbReference>
<keyword evidence="4" id="KW-1185">Reference proteome</keyword>
<dbReference type="RefSeq" id="XP_004255729.1">
    <property type="nucleotide sequence ID" value="XM_004255681.1"/>
</dbReference>
<dbReference type="OrthoDB" id="1026733at2759"/>
<gene>
    <name evidence="3" type="ORF">EIN_491270</name>
</gene>
<dbReference type="SUPFAM" id="SSF52833">
    <property type="entry name" value="Thioredoxin-like"/>
    <property type="match status" value="1"/>
</dbReference>
<dbReference type="InterPro" id="IPR029071">
    <property type="entry name" value="Ubiquitin-like_domsf"/>
</dbReference>
<evidence type="ECO:0000313" key="3">
    <source>
        <dbReference type="EMBL" id="ELP88958.1"/>
    </source>
</evidence>
<evidence type="ECO:0000256" key="1">
    <source>
        <dbReference type="SAM" id="MobiDB-lite"/>
    </source>
</evidence>
<dbReference type="InterPro" id="IPR036249">
    <property type="entry name" value="Thioredoxin-like_sf"/>
</dbReference>